<gene>
    <name evidence="2" type="ORF">EDD78_10551</name>
</gene>
<dbReference type="Proteomes" id="UP000294682">
    <property type="component" value="Unassembled WGS sequence"/>
</dbReference>
<name>A0A9X8UJB1_9FIRM</name>
<evidence type="ECO:0000256" key="1">
    <source>
        <dbReference type="SAM" id="SignalP"/>
    </source>
</evidence>
<evidence type="ECO:0000313" key="3">
    <source>
        <dbReference type="Proteomes" id="UP000294682"/>
    </source>
</evidence>
<proteinExistence type="predicted"/>
<feature type="chain" id="PRO_5040752516" evidence="1">
    <location>
        <begin position="25"/>
        <end position="389"/>
    </location>
</feature>
<dbReference type="RefSeq" id="WP_132084433.1">
    <property type="nucleotide sequence ID" value="NZ_SLUK01000005.1"/>
</dbReference>
<reference evidence="2 3" key="1">
    <citation type="submission" date="2019-03" db="EMBL/GenBank/DDBJ databases">
        <title>Genomic Encyclopedia of Type Strains, Phase IV (KMG-IV): sequencing the most valuable type-strain genomes for metagenomic binning, comparative biology and taxonomic classification.</title>
        <authorList>
            <person name="Goeker M."/>
        </authorList>
    </citation>
    <scope>NUCLEOTIDE SEQUENCE [LARGE SCALE GENOMIC DNA]</scope>
    <source>
        <strain evidence="2 3">DSM 100433</strain>
    </source>
</reference>
<evidence type="ECO:0000313" key="2">
    <source>
        <dbReference type="EMBL" id="TCL43422.1"/>
    </source>
</evidence>
<accession>A0A9X8UJB1</accession>
<keyword evidence="1" id="KW-0732">Signal</keyword>
<protein>
    <submittedName>
        <fullName evidence="2">Uncharacterized protein</fullName>
    </submittedName>
</protein>
<keyword evidence="3" id="KW-1185">Reference proteome</keyword>
<dbReference type="EMBL" id="SLUK01000005">
    <property type="protein sequence ID" value="TCL43422.1"/>
    <property type="molecule type" value="Genomic_DNA"/>
</dbReference>
<sequence>MKTGIGRLLALTGAALFLCLPAQAADTAAMADNAQGYGIKIPFTPSPRTSSYTFTVYDGDVLQLSQTLDIPSPQTVFLPFACDPAQVKTYTLEVTANVDPLRAGLDRPYTKRITFDASANCGHPGAAGALLAGDGSAASPYLVTNAAQLEHVAQHSGASSTQPAYFRQICDIAYDGTSWPARSISSISYDGDGHLLTGFKPSGGGSVFGDAANLSLSNFGINDFSTSNSPICSSNSNLVLSQCFVQNGTISGQSTNFGPLSAMGSSIKASNCYVYDVSVTGYTNVGGMIGNAIDNLYLENCFTKPVQIVTSKVKSGVAWSAPYSSFNVLNTYWLSGSASYAFTTNTNAGATALSHAQMQQQSSYAGFDFDSVWRWDESLKHPVLRVFDH</sequence>
<organism evidence="2 3">
    <name type="scientific">Harryflintia acetispora</name>
    <dbReference type="NCBI Taxonomy" id="1849041"/>
    <lineage>
        <taxon>Bacteria</taxon>
        <taxon>Bacillati</taxon>
        <taxon>Bacillota</taxon>
        <taxon>Clostridia</taxon>
        <taxon>Eubacteriales</taxon>
        <taxon>Oscillospiraceae</taxon>
        <taxon>Harryflintia</taxon>
    </lineage>
</organism>
<feature type="signal peptide" evidence="1">
    <location>
        <begin position="1"/>
        <end position="24"/>
    </location>
</feature>
<dbReference type="AlphaFoldDB" id="A0A9X8UJB1"/>
<comment type="caution">
    <text evidence="2">The sequence shown here is derived from an EMBL/GenBank/DDBJ whole genome shotgun (WGS) entry which is preliminary data.</text>
</comment>